<feature type="compositionally biased region" description="Polar residues" evidence="1">
    <location>
        <begin position="668"/>
        <end position="677"/>
    </location>
</feature>
<feature type="domain" description="Integrase catalytic" evidence="2">
    <location>
        <begin position="351"/>
        <end position="518"/>
    </location>
</feature>
<dbReference type="InterPro" id="IPR001584">
    <property type="entry name" value="Integrase_cat-core"/>
</dbReference>
<evidence type="ECO:0000313" key="3">
    <source>
        <dbReference type="EMBL" id="ACA60901.1"/>
    </source>
</evidence>
<feature type="region of interest" description="Disordered" evidence="1">
    <location>
        <begin position="1079"/>
        <end position="1108"/>
    </location>
</feature>
<dbReference type="CDD" id="cd09272">
    <property type="entry name" value="RNase_HI_RT_Ty1"/>
    <property type="match status" value="1"/>
</dbReference>
<dbReference type="PROSITE" id="PS50994">
    <property type="entry name" value="INTEGRASE"/>
    <property type="match status" value="1"/>
</dbReference>
<feature type="non-terminal residue" evidence="3">
    <location>
        <position position="1"/>
    </location>
</feature>
<dbReference type="Gene3D" id="3.30.420.10">
    <property type="entry name" value="Ribonuclease H-like superfamily/Ribonuclease H"/>
    <property type="match status" value="1"/>
</dbReference>
<feature type="region of interest" description="Disordered" evidence="1">
    <location>
        <begin position="650"/>
        <end position="677"/>
    </location>
</feature>
<organism evidence="3">
    <name type="scientific">Thalassiosira pseudonana</name>
    <name type="common">Marine diatom</name>
    <name type="synonym">Cyclotella nana</name>
    <dbReference type="NCBI Taxonomy" id="35128"/>
    <lineage>
        <taxon>Eukaryota</taxon>
        <taxon>Sar</taxon>
        <taxon>Stramenopiles</taxon>
        <taxon>Ochrophyta</taxon>
        <taxon>Bacillariophyta</taxon>
        <taxon>Coscinodiscophyceae</taxon>
        <taxon>Thalassiosirophycidae</taxon>
        <taxon>Thalassiosirales</taxon>
        <taxon>Thalassiosiraceae</taxon>
        <taxon>Thalassiosira</taxon>
    </lineage>
</organism>
<feature type="compositionally biased region" description="Acidic residues" evidence="1">
    <location>
        <begin position="45"/>
        <end position="55"/>
    </location>
</feature>
<dbReference type="InterPro" id="IPR012337">
    <property type="entry name" value="RNaseH-like_sf"/>
</dbReference>
<feature type="compositionally biased region" description="Basic and acidic residues" evidence="1">
    <location>
        <begin position="653"/>
        <end position="665"/>
    </location>
</feature>
<dbReference type="GO" id="GO:0003676">
    <property type="term" value="F:nucleic acid binding"/>
    <property type="evidence" value="ECO:0007669"/>
    <property type="project" value="InterPro"/>
</dbReference>
<name>B1PJ41_THAPS</name>
<dbReference type="GO" id="GO:0015074">
    <property type="term" value="P:DNA integration"/>
    <property type="evidence" value="ECO:0007669"/>
    <property type="project" value="InterPro"/>
</dbReference>
<reference evidence="3" key="1">
    <citation type="submission" date="2008-01" db="EMBL/GenBank/DDBJ databases">
        <title>Pirate Transposons in Diatom Genomes.</title>
        <authorList>
            <person name="Maumus F."/>
            <person name="Allen A."/>
            <person name="Bowler C."/>
        </authorList>
    </citation>
    <scope>NUCLEOTIDE SEQUENCE</scope>
</reference>
<accession>B1PJ41</accession>
<feature type="region of interest" description="Disordered" evidence="1">
    <location>
        <begin position="45"/>
        <end position="76"/>
    </location>
</feature>
<proteinExistence type="predicted"/>
<feature type="region of interest" description="Disordered" evidence="1">
    <location>
        <begin position="1374"/>
        <end position="1401"/>
    </location>
</feature>
<dbReference type="InterPro" id="IPR036397">
    <property type="entry name" value="RNaseH_sf"/>
</dbReference>
<evidence type="ECO:0000256" key="1">
    <source>
        <dbReference type="SAM" id="MobiDB-lite"/>
    </source>
</evidence>
<dbReference type="EMBL" id="EU432491">
    <property type="protein sequence ID" value="ACA60901.1"/>
    <property type="molecule type" value="Genomic_DNA"/>
</dbReference>
<sequence>LVGAVMCSDKHKNNCSYLPTPTLHNNDNVNTNNCQSNYYNLLADDDTEDNDDDDDATVKTSNTSGKKTARDGHQDAANKATTALHIPKTWAIGDAGATGTFLLPGAPVINMQPAAHPLTITLPDGQCIQSTHTCNLDIPWLPPAATKAHIVPGLAHTSLVSIKQLCDNGCRVIYDDMACRVYYQHQLVWIGQREPSTGLWILPLQPNRPNASNIKKYQQRYEDDNLELANNVYSMTSKSELIKFLHQCAFSPTIPTWIKAIDNGQFSSWPGLTSAAVRKYLPPSPATDKGHMKRLRQNIRSTRPKQHSPSTTAEDNMANRLKQLISEELDANPPEEKMEEGNGTNVFCFAAIADKIEGTVYVDNTGRFPVRSLEGHLYLFVLYDYGSNAILVEALKTMESKEFIAAFQKKISYLTQRGFKPRFNVMDNIVSKAVQSFLEEHQIGIQIVEPHNHRVNAAERAIQTFKDHFIAGPSTTDKDFPLQLWDQLLEQAQDSLNMLRTSRVNPRLSAYHVLEGPHDFNRTPWAPPGTKAVIYDAADARTSWAPRGTDGFYVGPAKQHYRCYRFYTPETGGYRTSAKATFYPSHCRMPTETALDRLGHTAVKLTNILAKLSTQPTIASRHLTALKQLTDIFADMTKQQKHITEGTIQRVSDQGRHKQQQRVEEEVQPTTSTNPTRKNNIIKLKLNHLRHTRRNTPNVLKPSEATITDTTYAPIFYDEQVMPSATPNPSSVPPRRSQRISLRSPAIISQEAVNFITEQTWNNTQQMLPLSLQNTPNMEHFAAPVIHPTSGETITDYRKLMKDPATAEIWTKAFGKEIGSLAQGDDLTGTKGTDTIVFLDRIGIKNIPKDRVITYARIVVDYRPQKEDPNRVRITAGGNLINYPGELTTRTADLTTAKLMWNSVISTDNARYACYDVKNFYLGTPLDRYEYMRIPLHLIPQHIIDQYDLTNKALNGFVYVEIRKGIYGLPQAGMLANKLLKERLAPHGYLEVRDTPGLFIHKTRPIMFTLVVDDFGVKYVGKEHADHLVSVLKRYYTLSEDWTGSLYCGVSLKWNYKERWVDISMPGYIKNALQRYNHEPPDKQQHCPYPPQPKKYGSDAQEPTPIDTSPILDKDGITRIQQIVGTILYYARAVDITILTALNTIGAEQAQATQNTALTTKQLLDYLATHPDATIRYYASDMIMNVHSDAAYLVASRARSRAAGHFFLGWTPQNNKPIKLNGAFYTTCELLKFVAGSAAEAELGALFLNAQKIKIFRRTLEEMGHPQPPTPTHCDNTTAVGIANNTVKRQRSRAMEMRYFWVADQVANKQLSVQYHPGQENLADYTTKHHPAAHHIKVRPYYQHEDTSPRTLQRAPPPAALRGCVETQKGYAKGHSPLLGIQTSTAWSRRPAKPSTNRSAH</sequence>
<protein>
    <submittedName>
        <fullName evidence="3">Pol protein</fullName>
    </submittedName>
</protein>
<evidence type="ECO:0000259" key="2">
    <source>
        <dbReference type="PROSITE" id="PS50994"/>
    </source>
</evidence>
<dbReference type="SUPFAM" id="SSF53098">
    <property type="entry name" value="Ribonuclease H-like"/>
    <property type="match status" value="1"/>
</dbReference>